<dbReference type="Proteomes" id="UP000565441">
    <property type="component" value="Unassembled WGS sequence"/>
</dbReference>
<accession>A0A8H5HPW2</accession>
<dbReference type="AlphaFoldDB" id="A0A8H5HPW2"/>
<comment type="caution">
    <text evidence="10">The sequence shown here is derived from an EMBL/GenBank/DDBJ whole genome shotgun (WGS) entry which is preliminary data.</text>
</comment>
<name>A0A8H5HPW2_9AGAR</name>
<organism evidence="10 11">
    <name type="scientific">Tricholomella constricta</name>
    <dbReference type="NCBI Taxonomy" id="117010"/>
    <lineage>
        <taxon>Eukaryota</taxon>
        <taxon>Fungi</taxon>
        <taxon>Dikarya</taxon>
        <taxon>Basidiomycota</taxon>
        <taxon>Agaricomycotina</taxon>
        <taxon>Agaricomycetes</taxon>
        <taxon>Agaricomycetidae</taxon>
        <taxon>Agaricales</taxon>
        <taxon>Tricholomatineae</taxon>
        <taxon>Lyophyllaceae</taxon>
        <taxon>Tricholomella</taxon>
    </lineage>
</organism>
<dbReference type="FunFam" id="1.10.1090.10:FF:000001">
    <property type="entry name" value="Cytochrome b-c1 complex subunit 7"/>
    <property type="match status" value="1"/>
</dbReference>
<dbReference type="GO" id="GO:0005743">
    <property type="term" value="C:mitochondrial inner membrane"/>
    <property type="evidence" value="ECO:0007669"/>
    <property type="project" value="UniProtKB-SubCell"/>
</dbReference>
<keyword evidence="7 9" id="KW-0496">Mitochondrion</keyword>
<proteinExistence type="inferred from homology"/>
<evidence type="ECO:0000256" key="3">
    <source>
        <dbReference type="ARBA" id="ARBA00022448"/>
    </source>
</evidence>
<evidence type="ECO:0000256" key="1">
    <source>
        <dbReference type="ARBA" id="ARBA00004443"/>
    </source>
</evidence>
<dbReference type="GO" id="GO:0006122">
    <property type="term" value="P:mitochondrial electron transport, ubiquinol to cytochrome c"/>
    <property type="evidence" value="ECO:0007669"/>
    <property type="project" value="InterPro"/>
</dbReference>
<evidence type="ECO:0000256" key="6">
    <source>
        <dbReference type="ARBA" id="ARBA00022982"/>
    </source>
</evidence>
<keyword evidence="5 9" id="KW-0999">Mitochondrion inner membrane</keyword>
<evidence type="ECO:0000256" key="9">
    <source>
        <dbReference type="PIRNR" id="PIRNR000022"/>
    </source>
</evidence>
<keyword evidence="3 9" id="KW-0813">Transport</keyword>
<dbReference type="OrthoDB" id="425749at2759"/>
<protein>
    <recommendedName>
        <fullName evidence="9">Cytochrome b-c1 complex subunit 7</fullName>
    </recommendedName>
</protein>
<evidence type="ECO:0000256" key="7">
    <source>
        <dbReference type="ARBA" id="ARBA00023128"/>
    </source>
</evidence>
<evidence type="ECO:0000313" key="10">
    <source>
        <dbReference type="EMBL" id="KAF5387079.1"/>
    </source>
</evidence>
<dbReference type="EMBL" id="JAACJP010000002">
    <property type="protein sequence ID" value="KAF5387079.1"/>
    <property type="molecule type" value="Genomic_DNA"/>
</dbReference>
<dbReference type="PANTHER" id="PTHR12022:SF0">
    <property type="entry name" value="CYTOCHROME B-C1 COMPLEX SUBUNIT 7"/>
    <property type="match status" value="1"/>
</dbReference>
<dbReference type="PANTHER" id="PTHR12022">
    <property type="entry name" value="UBIQUINOL-CYTOCHROME C REDUCTASE COMPLEX 14 KD PROTEIN"/>
    <property type="match status" value="1"/>
</dbReference>
<dbReference type="Pfam" id="PF02271">
    <property type="entry name" value="UCR_14kD"/>
    <property type="match status" value="2"/>
</dbReference>
<keyword evidence="11" id="KW-1185">Reference proteome</keyword>
<evidence type="ECO:0000256" key="8">
    <source>
        <dbReference type="ARBA" id="ARBA00023136"/>
    </source>
</evidence>
<evidence type="ECO:0000313" key="11">
    <source>
        <dbReference type="Proteomes" id="UP000565441"/>
    </source>
</evidence>
<dbReference type="SUPFAM" id="SSF81524">
    <property type="entry name" value="14 kDa protein of cytochrome bc1 complex (Ubiquinol-cytochrome c reductase)"/>
    <property type="match status" value="1"/>
</dbReference>
<gene>
    <name evidence="10" type="ORF">D9615_001806</name>
</gene>
<comment type="subcellular location">
    <subcellularLocation>
        <location evidence="1">Mitochondrion inner membrane</location>
        <topology evidence="1">Peripheral membrane protein</topology>
        <orientation evidence="1">Matrix side</orientation>
    </subcellularLocation>
</comment>
<keyword evidence="4 9" id="KW-0679">Respiratory chain</keyword>
<dbReference type="Gene3D" id="1.10.1090.10">
    <property type="entry name" value="Cytochrome b-c1 complex subunit 7"/>
    <property type="match status" value="2"/>
</dbReference>
<reference evidence="10 11" key="1">
    <citation type="journal article" date="2020" name="ISME J.">
        <title>Uncovering the hidden diversity of litter-decomposition mechanisms in mushroom-forming fungi.</title>
        <authorList>
            <person name="Floudas D."/>
            <person name="Bentzer J."/>
            <person name="Ahren D."/>
            <person name="Johansson T."/>
            <person name="Persson P."/>
            <person name="Tunlid A."/>
        </authorList>
    </citation>
    <scope>NUCLEOTIDE SEQUENCE [LARGE SCALE GENOMIC DNA]</scope>
    <source>
        <strain evidence="10 11">CBS 661.87</strain>
    </source>
</reference>
<sequence>MVGPLSISFASYLKPSRTLSRWIKPIANWYADASGYRKYGFKYDDLRAFTQPVLRSQSIDQSFMKIVVEERPDVQRALERLTPREKYDRAFRLKRASQASVLHAPLPKEQWTKPEEDNRYLQPHVVEVMKEDAERQMWDTAKVKRS</sequence>
<keyword evidence="6 9" id="KW-0249">Electron transport</keyword>
<comment type="function">
    <text evidence="9">Component of the ubiquinol-cytochrome c oxidoreductase, a multisubunit transmembrane complex that is part of the mitochondrial electron transport chain which drives oxidative phosphorylation.</text>
</comment>
<evidence type="ECO:0000256" key="4">
    <source>
        <dbReference type="ARBA" id="ARBA00022660"/>
    </source>
</evidence>
<keyword evidence="8 9" id="KW-0472">Membrane</keyword>
<dbReference type="InterPro" id="IPR003197">
    <property type="entry name" value="QCR7"/>
</dbReference>
<comment type="similarity">
    <text evidence="2 9">Belongs to the UQCRB/QCR7 family.</text>
</comment>
<dbReference type="InterPro" id="IPR036544">
    <property type="entry name" value="QCR7_sf"/>
</dbReference>
<dbReference type="PIRSF" id="PIRSF000022">
    <property type="entry name" value="Bc1_14K"/>
    <property type="match status" value="1"/>
</dbReference>
<evidence type="ECO:0000256" key="5">
    <source>
        <dbReference type="ARBA" id="ARBA00022792"/>
    </source>
</evidence>
<evidence type="ECO:0000256" key="2">
    <source>
        <dbReference type="ARBA" id="ARBA00008554"/>
    </source>
</evidence>
<dbReference type="GO" id="GO:0045275">
    <property type="term" value="C:respiratory chain complex III"/>
    <property type="evidence" value="ECO:0007669"/>
    <property type="project" value="InterPro"/>
</dbReference>